<evidence type="ECO:0000313" key="3">
    <source>
        <dbReference type="Proteomes" id="UP000727654"/>
    </source>
</evidence>
<dbReference type="EMBL" id="CAJZAI010000006">
    <property type="protein sequence ID" value="CAG9175345.1"/>
    <property type="molecule type" value="Genomic_DNA"/>
</dbReference>
<organism evidence="2 3">
    <name type="scientific">Cupriavidus laharis</name>
    <dbReference type="NCBI Taxonomy" id="151654"/>
    <lineage>
        <taxon>Bacteria</taxon>
        <taxon>Pseudomonadati</taxon>
        <taxon>Pseudomonadota</taxon>
        <taxon>Betaproteobacteria</taxon>
        <taxon>Burkholderiales</taxon>
        <taxon>Burkholderiaceae</taxon>
        <taxon>Cupriavidus</taxon>
    </lineage>
</organism>
<dbReference type="Proteomes" id="UP000727654">
    <property type="component" value="Unassembled WGS sequence"/>
</dbReference>
<comment type="caution">
    <text evidence="2">The sequence shown here is derived from an EMBL/GenBank/DDBJ whole genome shotgun (WGS) entry which is preliminary data.</text>
</comment>
<keyword evidence="1" id="KW-1133">Transmembrane helix</keyword>
<evidence type="ECO:0008006" key="4">
    <source>
        <dbReference type="Google" id="ProtNLM"/>
    </source>
</evidence>
<keyword evidence="1" id="KW-0812">Transmembrane</keyword>
<keyword evidence="1" id="KW-0472">Membrane</keyword>
<name>A0ABM8X5X3_9BURK</name>
<accession>A0ABM8X5X3</accession>
<sequence>MLPCTPSPCCRAARGHALAESLCALLVVSIGLIPLASLAATGLGWLRGHEQLALAMRTAGEFVETSGLEVAPMNRSIPVSAEGCPALPDMGQSICPRAGKLAIARLAIGEPGSSATLLGIALWLQP</sequence>
<reference evidence="2 3" key="1">
    <citation type="submission" date="2021-08" db="EMBL/GenBank/DDBJ databases">
        <authorList>
            <person name="Peeters C."/>
        </authorList>
    </citation>
    <scope>NUCLEOTIDE SEQUENCE [LARGE SCALE GENOMIC DNA]</scope>
    <source>
        <strain evidence="2 3">LMG 23992</strain>
    </source>
</reference>
<feature type="transmembrane region" description="Helical" evidence="1">
    <location>
        <begin position="24"/>
        <end position="46"/>
    </location>
</feature>
<evidence type="ECO:0000256" key="1">
    <source>
        <dbReference type="SAM" id="Phobius"/>
    </source>
</evidence>
<gene>
    <name evidence="2" type="ORF">LMG23992_02934</name>
</gene>
<proteinExistence type="predicted"/>
<protein>
    <recommendedName>
        <fullName evidence="4">Pilus assembly protein</fullName>
    </recommendedName>
</protein>
<keyword evidence="3" id="KW-1185">Reference proteome</keyword>
<evidence type="ECO:0000313" key="2">
    <source>
        <dbReference type="EMBL" id="CAG9175345.1"/>
    </source>
</evidence>